<keyword evidence="3" id="KW-1185">Reference proteome</keyword>
<name>A0A4P8ICA2_9FIRM</name>
<feature type="compositionally biased region" description="Basic and acidic residues" evidence="1">
    <location>
        <begin position="53"/>
        <end position="106"/>
    </location>
</feature>
<dbReference type="KEGG" id="arf:AR1Y2_0831"/>
<feature type="compositionally biased region" description="Acidic residues" evidence="1">
    <location>
        <begin position="28"/>
        <end position="52"/>
    </location>
</feature>
<protein>
    <recommendedName>
        <fullName evidence="4">Phage protein</fullName>
    </recommendedName>
</protein>
<evidence type="ECO:0000256" key="1">
    <source>
        <dbReference type="SAM" id="MobiDB-lite"/>
    </source>
</evidence>
<accession>A0A4P8ICA2</accession>
<dbReference type="RefSeq" id="WP_137327848.1">
    <property type="nucleotide sequence ID" value="NZ_CP040058.1"/>
</dbReference>
<feature type="compositionally biased region" description="Basic and acidic residues" evidence="1">
    <location>
        <begin position="1"/>
        <end position="15"/>
    </location>
</feature>
<reference evidence="2 3" key="1">
    <citation type="submission" date="2019-05" db="EMBL/GenBank/DDBJ databases">
        <title>Complete genome sequencing of Anaerostipes rhamnosivorans.</title>
        <authorList>
            <person name="Bui T.P.N."/>
            <person name="de Vos W.M."/>
        </authorList>
    </citation>
    <scope>NUCLEOTIDE SEQUENCE [LARGE SCALE GENOMIC DNA]</scope>
    <source>
        <strain evidence="2 3">1y2</strain>
    </source>
</reference>
<dbReference type="EMBL" id="CP040058">
    <property type="protein sequence ID" value="QCP34285.1"/>
    <property type="molecule type" value="Genomic_DNA"/>
</dbReference>
<dbReference type="Proteomes" id="UP000298653">
    <property type="component" value="Chromosome"/>
</dbReference>
<evidence type="ECO:0000313" key="3">
    <source>
        <dbReference type="Proteomes" id="UP000298653"/>
    </source>
</evidence>
<feature type="region of interest" description="Disordered" evidence="1">
    <location>
        <begin position="159"/>
        <end position="204"/>
    </location>
</feature>
<feature type="compositionally biased region" description="Basic and acidic residues" evidence="1">
    <location>
        <begin position="161"/>
        <end position="173"/>
    </location>
</feature>
<evidence type="ECO:0000313" key="2">
    <source>
        <dbReference type="EMBL" id="QCP34285.1"/>
    </source>
</evidence>
<proteinExistence type="predicted"/>
<evidence type="ECO:0008006" key="4">
    <source>
        <dbReference type="Google" id="ProtNLM"/>
    </source>
</evidence>
<gene>
    <name evidence="2" type="ORF">AR1Y2_0831</name>
</gene>
<feature type="region of interest" description="Disordered" evidence="1">
    <location>
        <begin position="1"/>
        <end position="106"/>
    </location>
</feature>
<dbReference type="AlphaFoldDB" id="A0A4P8ICA2"/>
<dbReference type="OrthoDB" id="2055323at2"/>
<organism evidence="2 3">
    <name type="scientific">Anaerostipes rhamnosivorans</name>
    <dbReference type="NCBI Taxonomy" id="1229621"/>
    <lineage>
        <taxon>Bacteria</taxon>
        <taxon>Bacillati</taxon>
        <taxon>Bacillota</taxon>
        <taxon>Clostridia</taxon>
        <taxon>Lachnospirales</taxon>
        <taxon>Lachnospiraceae</taxon>
        <taxon>Anaerostipes</taxon>
    </lineage>
</organism>
<sequence>MRKNELMKEKMETRKFPMNLQFFAESGDAGDDGDAGSDGDDQDDDEADENGDEEAKFTQADIDKAIKKRLERERRKWERKQSLEKKDDNESDKNESKDDDAVKQAEVRAQKAEMKILCYEHDISKDCVDDVIALAHSYLDDDTDIEDAIEKVVKKYPHFTKSSENEEDKEPKKAWGQRQTKKAKEKTSGVEAAFLKKNPGLKID</sequence>